<feature type="domain" description="YlxR" evidence="2">
    <location>
        <begin position="37"/>
        <end position="102"/>
    </location>
</feature>
<sequence>MAPVRKGRACRARIVTVARPDSSRTSPDDRPLEGPVRTCVGCRTRAAKRELLRVTAGSDAHGRSVVVPDPDGTAPGRGAHLHPTTGCYDLAVRRKAFGRALRLTDGPGSAPVGEWVAAREHDDRSRSTSRSTSGSNDQDWSSSS</sequence>
<feature type="compositionally biased region" description="Low complexity" evidence="1">
    <location>
        <begin position="128"/>
        <end position="144"/>
    </location>
</feature>
<dbReference type="SUPFAM" id="SSF64376">
    <property type="entry name" value="YlxR-like"/>
    <property type="match status" value="1"/>
</dbReference>
<gene>
    <name evidence="3" type="ORF">V6R90_14535</name>
</gene>
<feature type="compositionally biased region" description="Basic and acidic residues" evidence="1">
    <location>
        <begin position="117"/>
        <end position="126"/>
    </location>
</feature>
<dbReference type="InterPro" id="IPR035931">
    <property type="entry name" value="YlxR-like_sf"/>
</dbReference>
<proteinExistence type="predicted"/>
<dbReference type="Pfam" id="PF04296">
    <property type="entry name" value="YlxR"/>
    <property type="match status" value="1"/>
</dbReference>
<dbReference type="Gene3D" id="3.30.1230.10">
    <property type="entry name" value="YlxR-like"/>
    <property type="match status" value="1"/>
</dbReference>
<dbReference type="PANTHER" id="PTHR34215:SF1">
    <property type="entry name" value="YLXR DOMAIN-CONTAINING PROTEIN"/>
    <property type="match status" value="1"/>
</dbReference>
<dbReference type="PANTHER" id="PTHR34215">
    <property type="entry name" value="BLL0784 PROTEIN"/>
    <property type="match status" value="1"/>
</dbReference>
<dbReference type="InterPro" id="IPR007393">
    <property type="entry name" value="YlxR_dom"/>
</dbReference>
<evidence type="ECO:0000256" key="1">
    <source>
        <dbReference type="SAM" id="MobiDB-lite"/>
    </source>
</evidence>
<comment type="caution">
    <text evidence="3">The sequence shown here is derived from an EMBL/GenBank/DDBJ whole genome shotgun (WGS) entry which is preliminary data.</text>
</comment>
<dbReference type="EMBL" id="JBEGDP010000018">
    <property type="protein sequence ID" value="MEQ7848498.1"/>
    <property type="molecule type" value="Genomic_DNA"/>
</dbReference>
<name>A0ABV1P182_9ACTN</name>
<dbReference type="RefSeq" id="WP_308196082.1">
    <property type="nucleotide sequence ID" value="NZ_BAAAMM010000014.1"/>
</dbReference>
<dbReference type="Proteomes" id="UP001482520">
    <property type="component" value="Unassembled WGS sequence"/>
</dbReference>
<evidence type="ECO:0000313" key="3">
    <source>
        <dbReference type="EMBL" id="MEQ7848498.1"/>
    </source>
</evidence>
<accession>A0ABV1P182</accession>
<organism evidence="3 4">
    <name type="scientific">Nocardioides kribbensis</name>
    <dbReference type="NCBI Taxonomy" id="305517"/>
    <lineage>
        <taxon>Bacteria</taxon>
        <taxon>Bacillati</taxon>
        <taxon>Actinomycetota</taxon>
        <taxon>Actinomycetes</taxon>
        <taxon>Propionibacteriales</taxon>
        <taxon>Nocardioidaceae</taxon>
        <taxon>Nocardioides</taxon>
    </lineage>
</organism>
<dbReference type="InterPro" id="IPR037465">
    <property type="entry name" value="YlxR"/>
</dbReference>
<feature type="region of interest" description="Disordered" evidence="1">
    <location>
        <begin position="102"/>
        <end position="144"/>
    </location>
</feature>
<evidence type="ECO:0000259" key="2">
    <source>
        <dbReference type="Pfam" id="PF04296"/>
    </source>
</evidence>
<protein>
    <submittedName>
        <fullName evidence="3">YlxR family protein</fullName>
    </submittedName>
</protein>
<keyword evidence="4" id="KW-1185">Reference proteome</keyword>
<feature type="region of interest" description="Disordered" evidence="1">
    <location>
        <begin position="61"/>
        <end position="84"/>
    </location>
</feature>
<evidence type="ECO:0000313" key="4">
    <source>
        <dbReference type="Proteomes" id="UP001482520"/>
    </source>
</evidence>
<reference evidence="3 4" key="1">
    <citation type="submission" date="2024-02" db="EMBL/GenBank/DDBJ databases">
        <title>Full genome sequence of Nocardioides kribbensis.</title>
        <authorList>
            <person name="Poletto B.L."/>
            <person name="Silva G."/>
            <person name="Galante D."/>
            <person name="Campos K.R."/>
            <person name="Santos M.B.N."/>
            <person name="Sacchi C.T."/>
        </authorList>
    </citation>
    <scope>NUCLEOTIDE SEQUENCE [LARGE SCALE GENOMIC DNA]</scope>
    <source>
        <strain evidence="3 4">O4R</strain>
    </source>
</reference>